<protein>
    <submittedName>
        <fullName evidence="3">Transcriptional regulator</fullName>
    </submittedName>
</protein>
<dbReference type="Pfam" id="PF01381">
    <property type="entry name" value="HTH_3"/>
    <property type="match status" value="1"/>
</dbReference>
<dbReference type="Gene3D" id="1.10.260.40">
    <property type="entry name" value="lambda repressor-like DNA-binding domains"/>
    <property type="match status" value="1"/>
</dbReference>
<gene>
    <name evidence="3" type="ORF">BCR25_08870</name>
</gene>
<organism evidence="3 4">
    <name type="scientific">Enterococcus termitis</name>
    <dbReference type="NCBI Taxonomy" id="332950"/>
    <lineage>
        <taxon>Bacteria</taxon>
        <taxon>Bacillati</taxon>
        <taxon>Bacillota</taxon>
        <taxon>Bacilli</taxon>
        <taxon>Lactobacillales</taxon>
        <taxon>Enterococcaceae</taxon>
        <taxon>Enterococcus</taxon>
    </lineage>
</organism>
<dbReference type="InterPro" id="IPR001387">
    <property type="entry name" value="Cro/C1-type_HTH"/>
</dbReference>
<dbReference type="Proteomes" id="UP000095094">
    <property type="component" value="Unassembled WGS sequence"/>
</dbReference>
<sequence>MRKNKKKQNNLQEFRMIHGFTQEELADKVSVSIQTIQSIEKGRYKPSDSLAFNIARSLNREVGDIFS</sequence>
<accession>A0A1E5GE94</accession>
<dbReference type="SMART" id="SM00530">
    <property type="entry name" value="HTH_XRE"/>
    <property type="match status" value="1"/>
</dbReference>
<reference evidence="4" key="1">
    <citation type="submission" date="2016-09" db="EMBL/GenBank/DDBJ databases">
        <authorList>
            <person name="Gulvik C.A."/>
        </authorList>
    </citation>
    <scope>NUCLEOTIDE SEQUENCE [LARGE SCALE GENOMIC DNA]</scope>
    <source>
        <strain evidence="4">LMG 8895</strain>
    </source>
</reference>
<comment type="caution">
    <text evidence="3">The sequence shown here is derived from an EMBL/GenBank/DDBJ whole genome shotgun (WGS) entry which is preliminary data.</text>
</comment>
<dbReference type="PROSITE" id="PS50943">
    <property type="entry name" value="HTH_CROC1"/>
    <property type="match status" value="1"/>
</dbReference>
<evidence type="ECO:0000256" key="1">
    <source>
        <dbReference type="ARBA" id="ARBA00023125"/>
    </source>
</evidence>
<dbReference type="PANTHER" id="PTHR46558:SF4">
    <property type="entry name" value="DNA-BIDING PHAGE PROTEIN"/>
    <property type="match status" value="1"/>
</dbReference>
<name>A0A1E5GE94_9ENTE</name>
<dbReference type="AlphaFoldDB" id="A0A1E5GE94"/>
<evidence type="ECO:0000259" key="2">
    <source>
        <dbReference type="PROSITE" id="PS50943"/>
    </source>
</evidence>
<dbReference type="PANTHER" id="PTHR46558">
    <property type="entry name" value="TRACRIPTIONAL REGULATORY PROTEIN-RELATED-RELATED"/>
    <property type="match status" value="1"/>
</dbReference>
<dbReference type="InterPro" id="IPR010982">
    <property type="entry name" value="Lambda_DNA-bd_dom_sf"/>
</dbReference>
<dbReference type="OrthoDB" id="6386941at2"/>
<feature type="domain" description="HTH cro/C1-type" evidence="2">
    <location>
        <begin position="11"/>
        <end position="65"/>
    </location>
</feature>
<dbReference type="EMBL" id="MIJY01000043">
    <property type="protein sequence ID" value="OEG10570.1"/>
    <property type="molecule type" value="Genomic_DNA"/>
</dbReference>
<dbReference type="GO" id="GO:0003677">
    <property type="term" value="F:DNA binding"/>
    <property type="evidence" value="ECO:0007669"/>
    <property type="project" value="UniProtKB-KW"/>
</dbReference>
<evidence type="ECO:0000313" key="4">
    <source>
        <dbReference type="Proteomes" id="UP000095094"/>
    </source>
</evidence>
<evidence type="ECO:0000313" key="3">
    <source>
        <dbReference type="EMBL" id="OEG10570.1"/>
    </source>
</evidence>
<dbReference type="CDD" id="cd00093">
    <property type="entry name" value="HTH_XRE"/>
    <property type="match status" value="1"/>
</dbReference>
<keyword evidence="4" id="KW-1185">Reference proteome</keyword>
<dbReference type="RefSeq" id="WP_069664351.1">
    <property type="nucleotide sequence ID" value="NZ_JBHUJJ010000001.1"/>
</dbReference>
<proteinExistence type="predicted"/>
<keyword evidence="1" id="KW-0238">DNA-binding</keyword>
<dbReference type="SUPFAM" id="SSF47413">
    <property type="entry name" value="lambda repressor-like DNA-binding domains"/>
    <property type="match status" value="1"/>
</dbReference>